<keyword evidence="6 8" id="KW-0408">Iron</keyword>
<comment type="cofactor">
    <cofactor evidence="1 8">
        <name>heme</name>
        <dbReference type="ChEBI" id="CHEBI:30413"/>
    </cofactor>
</comment>
<dbReference type="GO" id="GO:0004497">
    <property type="term" value="F:monooxygenase activity"/>
    <property type="evidence" value="ECO:0007669"/>
    <property type="project" value="UniProtKB-KW"/>
</dbReference>
<evidence type="ECO:0000313" key="10">
    <source>
        <dbReference type="EMBL" id="KAF7188546.1"/>
    </source>
</evidence>
<dbReference type="SUPFAM" id="SSF48264">
    <property type="entry name" value="Cytochrome P450"/>
    <property type="match status" value="1"/>
</dbReference>
<dbReference type="InterPro" id="IPR002403">
    <property type="entry name" value="Cyt_P450_E_grp-IV"/>
</dbReference>
<accession>A0A8H6RCE4</accession>
<protein>
    <submittedName>
        <fullName evidence="10">Cytochrome P450 monooxygenase</fullName>
    </submittedName>
</protein>
<evidence type="ECO:0000256" key="9">
    <source>
        <dbReference type="SAM" id="Phobius"/>
    </source>
</evidence>
<dbReference type="AlphaFoldDB" id="A0A8H6RCE4"/>
<name>A0A8H6RCE4_9PEZI</name>
<comment type="caution">
    <text evidence="10">The sequence shown here is derived from an EMBL/GenBank/DDBJ whole genome shotgun (WGS) entry which is preliminary data.</text>
</comment>
<keyword evidence="9" id="KW-0812">Transmembrane</keyword>
<evidence type="ECO:0000256" key="2">
    <source>
        <dbReference type="ARBA" id="ARBA00010617"/>
    </source>
</evidence>
<dbReference type="EMBL" id="JABCIY010000209">
    <property type="protein sequence ID" value="KAF7188546.1"/>
    <property type="molecule type" value="Genomic_DNA"/>
</dbReference>
<keyword evidence="11" id="KW-1185">Reference proteome</keyword>
<dbReference type="InterPro" id="IPR001128">
    <property type="entry name" value="Cyt_P450"/>
</dbReference>
<dbReference type="PRINTS" id="PR00465">
    <property type="entry name" value="EP450IV"/>
</dbReference>
<proteinExistence type="inferred from homology"/>
<evidence type="ECO:0000256" key="3">
    <source>
        <dbReference type="ARBA" id="ARBA00022617"/>
    </source>
</evidence>
<feature type="binding site" description="axial binding residue" evidence="8">
    <location>
        <position position="451"/>
    </location>
    <ligand>
        <name>heme</name>
        <dbReference type="ChEBI" id="CHEBI:30413"/>
    </ligand>
    <ligandPart>
        <name>Fe</name>
        <dbReference type="ChEBI" id="CHEBI:18248"/>
    </ligandPart>
</feature>
<keyword evidence="9" id="KW-1133">Transmembrane helix</keyword>
<keyword evidence="4 8" id="KW-0479">Metal-binding</keyword>
<dbReference type="GO" id="GO:0016705">
    <property type="term" value="F:oxidoreductase activity, acting on paired donors, with incorporation or reduction of molecular oxygen"/>
    <property type="evidence" value="ECO:0007669"/>
    <property type="project" value="InterPro"/>
</dbReference>
<organism evidence="10 11">
    <name type="scientific">Pseudocercospora fuligena</name>
    <dbReference type="NCBI Taxonomy" id="685502"/>
    <lineage>
        <taxon>Eukaryota</taxon>
        <taxon>Fungi</taxon>
        <taxon>Dikarya</taxon>
        <taxon>Ascomycota</taxon>
        <taxon>Pezizomycotina</taxon>
        <taxon>Dothideomycetes</taxon>
        <taxon>Dothideomycetidae</taxon>
        <taxon>Mycosphaerellales</taxon>
        <taxon>Mycosphaerellaceae</taxon>
        <taxon>Pseudocercospora</taxon>
    </lineage>
</organism>
<feature type="transmembrane region" description="Helical" evidence="9">
    <location>
        <begin position="12"/>
        <end position="33"/>
    </location>
</feature>
<dbReference type="InterPro" id="IPR036396">
    <property type="entry name" value="Cyt_P450_sf"/>
</dbReference>
<evidence type="ECO:0000256" key="6">
    <source>
        <dbReference type="ARBA" id="ARBA00023004"/>
    </source>
</evidence>
<dbReference type="GO" id="GO:0005506">
    <property type="term" value="F:iron ion binding"/>
    <property type="evidence" value="ECO:0007669"/>
    <property type="project" value="InterPro"/>
</dbReference>
<dbReference type="Pfam" id="PF00067">
    <property type="entry name" value="p450"/>
    <property type="match status" value="1"/>
</dbReference>
<dbReference type="Proteomes" id="UP000660729">
    <property type="component" value="Unassembled WGS sequence"/>
</dbReference>
<evidence type="ECO:0000256" key="4">
    <source>
        <dbReference type="ARBA" id="ARBA00022723"/>
    </source>
</evidence>
<evidence type="ECO:0000256" key="8">
    <source>
        <dbReference type="PIRSR" id="PIRSR602403-1"/>
    </source>
</evidence>
<dbReference type="OrthoDB" id="1055148at2759"/>
<dbReference type="GO" id="GO:0020037">
    <property type="term" value="F:heme binding"/>
    <property type="evidence" value="ECO:0007669"/>
    <property type="project" value="InterPro"/>
</dbReference>
<dbReference type="CDD" id="cd00302">
    <property type="entry name" value="cytochrome_P450"/>
    <property type="match status" value="1"/>
</dbReference>
<keyword evidence="7 10" id="KW-0503">Monooxygenase</keyword>
<keyword evidence="3 8" id="KW-0349">Heme</keyword>
<sequence length="512" mass="58536">MAGFDVLDRRDGTSVAVPFFLLLAVGFVFSYLFQKPSFPSNAPPLTKESWPIIGSPAFFSERWRFYQRAEKASKSGHFSFYAGQNPVIGLSAVEESSRRLFFDSKALSAAEAYSVLLAGVPTVKRNIVVNPKSEDLNLTEKDAKLRYRMITMMKSEKLSGCVPWMVKDTRSALDELKKDPKGVTDPFQSIYRIVFQLTVRLSACDELADNPVLREQTLHYFEQIAGATSPLTIMFPWLPSWGKVMRTYGGMRLFMIFKKLMDQRHVGDKFNDTLQMLIDLKDTPVDVIEFVISSLFAGQNNTGIQGAWILTHLAHNVEWQRRVREEVVAVANKYCHDTELPLAERLSKVPFDAWDTEFPMIYLCLRETMRLGMPGTAFRKNISDRNILIPGTEEVIPPDTYVAMHVFDTHLNPDFYDDPMKWDPSRYLPDRAEDKRQIYSWMGWGHGRHPCLGVRFARLEINMIIAFWFGYFAEFEHLDAAGNKASEAPSFNNNQVGTHRPQSTVYLKCSPL</sequence>
<evidence type="ECO:0000256" key="7">
    <source>
        <dbReference type="ARBA" id="ARBA00023033"/>
    </source>
</evidence>
<keyword evidence="9" id="KW-0472">Membrane</keyword>
<dbReference type="PANTHER" id="PTHR24286">
    <property type="entry name" value="CYTOCHROME P450 26"/>
    <property type="match status" value="1"/>
</dbReference>
<dbReference type="GO" id="GO:0016125">
    <property type="term" value="P:sterol metabolic process"/>
    <property type="evidence" value="ECO:0007669"/>
    <property type="project" value="TreeGrafter"/>
</dbReference>
<dbReference type="PANTHER" id="PTHR24286:SF24">
    <property type="entry name" value="LANOSTEROL 14-ALPHA DEMETHYLASE"/>
    <property type="match status" value="1"/>
</dbReference>
<evidence type="ECO:0000313" key="11">
    <source>
        <dbReference type="Proteomes" id="UP000660729"/>
    </source>
</evidence>
<dbReference type="Gene3D" id="1.10.630.10">
    <property type="entry name" value="Cytochrome P450"/>
    <property type="match status" value="1"/>
</dbReference>
<keyword evidence="5" id="KW-0560">Oxidoreductase</keyword>
<evidence type="ECO:0000256" key="5">
    <source>
        <dbReference type="ARBA" id="ARBA00023002"/>
    </source>
</evidence>
<comment type="similarity">
    <text evidence="2">Belongs to the cytochrome P450 family.</text>
</comment>
<reference evidence="10" key="1">
    <citation type="submission" date="2020-04" db="EMBL/GenBank/DDBJ databases">
        <title>Draft genome resource of the tomato pathogen Pseudocercospora fuligena.</title>
        <authorList>
            <person name="Zaccaron A."/>
        </authorList>
    </citation>
    <scope>NUCLEOTIDE SEQUENCE</scope>
    <source>
        <strain evidence="10">PF001</strain>
    </source>
</reference>
<evidence type="ECO:0000256" key="1">
    <source>
        <dbReference type="ARBA" id="ARBA00001971"/>
    </source>
</evidence>
<gene>
    <name evidence="10" type="ORF">HII31_10208</name>
</gene>